<dbReference type="EMBL" id="JBBWWR010000013">
    <property type="protein sequence ID" value="KAK8956379.1"/>
    <property type="molecule type" value="Genomic_DNA"/>
</dbReference>
<dbReference type="Proteomes" id="UP001412067">
    <property type="component" value="Unassembled WGS sequence"/>
</dbReference>
<protein>
    <submittedName>
        <fullName evidence="1">Transcription factor bHLH96</fullName>
    </submittedName>
</protein>
<evidence type="ECO:0000313" key="2">
    <source>
        <dbReference type="Proteomes" id="UP001412067"/>
    </source>
</evidence>
<proteinExistence type="predicted"/>
<reference evidence="1 2" key="1">
    <citation type="journal article" date="2022" name="Nat. Plants">
        <title>Genomes of leafy and leafless Platanthera orchids illuminate the evolution of mycoheterotrophy.</title>
        <authorList>
            <person name="Li M.H."/>
            <person name="Liu K.W."/>
            <person name="Li Z."/>
            <person name="Lu H.C."/>
            <person name="Ye Q.L."/>
            <person name="Zhang D."/>
            <person name="Wang J.Y."/>
            <person name="Li Y.F."/>
            <person name="Zhong Z.M."/>
            <person name="Liu X."/>
            <person name="Yu X."/>
            <person name="Liu D.K."/>
            <person name="Tu X.D."/>
            <person name="Liu B."/>
            <person name="Hao Y."/>
            <person name="Liao X.Y."/>
            <person name="Jiang Y.T."/>
            <person name="Sun W.H."/>
            <person name="Chen J."/>
            <person name="Chen Y.Q."/>
            <person name="Ai Y."/>
            <person name="Zhai J.W."/>
            <person name="Wu S.S."/>
            <person name="Zhou Z."/>
            <person name="Hsiao Y.Y."/>
            <person name="Wu W.L."/>
            <person name="Chen Y.Y."/>
            <person name="Lin Y.F."/>
            <person name="Hsu J.L."/>
            <person name="Li C.Y."/>
            <person name="Wang Z.W."/>
            <person name="Zhao X."/>
            <person name="Zhong W.Y."/>
            <person name="Ma X.K."/>
            <person name="Ma L."/>
            <person name="Huang J."/>
            <person name="Chen G.Z."/>
            <person name="Huang M.Z."/>
            <person name="Huang L."/>
            <person name="Peng D.H."/>
            <person name="Luo Y.B."/>
            <person name="Zou S.Q."/>
            <person name="Chen S.P."/>
            <person name="Lan S."/>
            <person name="Tsai W.C."/>
            <person name="Van de Peer Y."/>
            <person name="Liu Z.J."/>
        </authorList>
    </citation>
    <scope>NUCLEOTIDE SEQUENCE [LARGE SCALE GENOMIC DNA]</scope>
    <source>
        <strain evidence="1">Lor288</strain>
    </source>
</reference>
<accession>A0ABR2M1Q3</accession>
<name>A0ABR2M1Q3_9ASPA</name>
<comment type="caution">
    <text evidence="1">The sequence shown here is derived from an EMBL/GenBank/DDBJ whole genome shotgun (WGS) entry which is preliminary data.</text>
</comment>
<gene>
    <name evidence="1" type="primary">BHLH96</name>
    <name evidence="1" type="ORF">KSP40_PGU015797</name>
</gene>
<organism evidence="1 2">
    <name type="scientific">Platanthera guangdongensis</name>
    <dbReference type="NCBI Taxonomy" id="2320717"/>
    <lineage>
        <taxon>Eukaryota</taxon>
        <taxon>Viridiplantae</taxon>
        <taxon>Streptophyta</taxon>
        <taxon>Embryophyta</taxon>
        <taxon>Tracheophyta</taxon>
        <taxon>Spermatophyta</taxon>
        <taxon>Magnoliopsida</taxon>
        <taxon>Liliopsida</taxon>
        <taxon>Asparagales</taxon>
        <taxon>Orchidaceae</taxon>
        <taxon>Orchidoideae</taxon>
        <taxon>Orchideae</taxon>
        <taxon>Orchidinae</taxon>
        <taxon>Platanthera</taxon>
    </lineage>
</organism>
<evidence type="ECO:0000313" key="1">
    <source>
        <dbReference type="EMBL" id="KAK8956379.1"/>
    </source>
</evidence>
<sequence>MLFRCLSSTLLKEMLQHPKVVVKDLARFTNEVPKLVSGKQYSRPPTLADIEVTLIETHTSLHILSPWHPRQLIADLQTLPNLYLQKVD</sequence>
<keyword evidence="2" id="KW-1185">Reference proteome</keyword>